<accession>A0A7C9INF6</accession>
<reference evidence="1 2" key="1">
    <citation type="submission" date="2020-01" db="EMBL/GenBank/DDBJ databases">
        <title>Genome sequence of Desulfovibrio aerotolerans DSM 16695(T).</title>
        <authorList>
            <person name="Karnachuk O."/>
            <person name="Avakyan M."/>
            <person name="Mardanov A."/>
            <person name="Kadnikov V."/>
            <person name="Ravin N."/>
        </authorList>
    </citation>
    <scope>NUCLEOTIDE SEQUENCE [LARGE SCALE GENOMIC DNA]</scope>
    <source>
        <strain evidence="1 2">DSM 16695</strain>
    </source>
</reference>
<protein>
    <submittedName>
        <fullName evidence="1">Uncharacterized protein</fullName>
    </submittedName>
</protein>
<evidence type="ECO:0000313" key="2">
    <source>
        <dbReference type="Proteomes" id="UP000482487"/>
    </source>
</evidence>
<name>A0A7C9INF6_9BACT</name>
<gene>
    <name evidence="1" type="ORF">GTA51_16445</name>
</gene>
<dbReference type="OrthoDB" id="5450111at2"/>
<dbReference type="Proteomes" id="UP000482487">
    <property type="component" value="Unassembled WGS sequence"/>
</dbReference>
<organism evidence="1 2">
    <name type="scientific">Solidesulfovibrio aerotolerans</name>
    <dbReference type="NCBI Taxonomy" id="295255"/>
    <lineage>
        <taxon>Bacteria</taxon>
        <taxon>Pseudomonadati</taxon>
        <taxon>Thermodesulfobacteriota</taxon>
        <taxon>Desulfovibrionia</taxon>
        <taxon>Desulfovibrionales</taxon>
        <taxon>Desulfovibrionaceae</taxon>
        <taxon>Solidesulfovibrio</taxon>
    </lineage>
</organism>
<proteinExistence type="predicted"/>
<dbReference type="EMBL" id="WVUD01000040">
    <property type="protein sequence ID" value="MYL84704.1"/>
    <property type="molecule type" value="Genomic_DNA"/>
</dbReference>
<dbReference type="AlphaFoldDB" id="A0A7C9INF6"/>
<comment type="caution">
    <text evidence="1">The sequence shown here is derived from an EMBL/GenBank/DDBJ whole genome shotgun (WGS) entry which is preliminary data.</text>
</comment>
<evidence type="ECO:0000313" key="1">
    <source>
        <dbReference type="EMBL" id="MYL84704.1"/>
    </source>
</evidence>
<dbReference type="RefSeq" id="WP_160962965.1">
    <property type="nucleotide sequence ID" value="NZ_WVUD01000040.1"/>
</dbReference>
<keyword evidence="2" id="KW-1185">Reference proteome</keyword>
<sequence length="213" mass="23549">MALEITTQGDIDQIVVTSLSRAFVQKIYRHCWGKNNTPYFAGNCFRGVLYFDERLASKYADDVGFPWRGWLSAPKFHHRTGASLDHGLNLLVRDGQGEREISSGGIAVTENRVRLDAFLGLLGEDEVLAVLGAVDKGEMVFTLPDYTGPFDPDKLTIVVDRLSDLYCEETVITGLVYDGQVMGMETGESRGKSVVDPLLISAEGKLLDMYDFA</sequence>